<dbReference type="InterPro" id="IPR036922">
    <property type="entry name" value="Rieske_2Fe-2S_sf"/>
</dbReference>
<feature type="domain" description="Rieske" evidence="6">
    <location>
        <begin position="267"/>
        <end position="354"/>
    </location>
</feature>
<feature type="region of interest" description="Disordered" evidence="5">
    <location>
        <begin position="207"/>
        <end position="266"/>
    </location>
</feature>
<feature type="compositionally biased region" description="Basic residues" evidence="5">
    <location>
        <begin position="136"/>
        <end position="162"/>
    </location>
</feature>
<feature type="compositionally biased region" description="Basic and acidic residues" evidence="5">
    <location>
        <begin position="126"/>
        <end position="135"/>
    </location>
</feature>
<evidence type="ECO:0000313" key="7">
    <source>
        <dbReference type="EMBL" id="GAA5802060.1"/>
    </source>
</evidence>
<evidence type="ECO:0000256" key="4">
    <source>
        <dbReference type="ARBA" id="ARBA00023014"/>
    </source>
</evidence>
<evidence type="ECO:0000259" key="6">
    <source>
        <dbReference type="PROSITE" id="PS51296"/>
    </source>
</evidence>
<evidence type="ECO:0000256" key="2">
    <source>
        <dbReference type="ARBA" id="ARBA00022723"/>
    </source>
</evidence>
<accession>A0ABP9Y5R4</accession>
<protein>
    <recommendedName>
        <fullName evidence="6">Rieske domain-containing protein</fullName>
    </recommendedName>
</protein>
<keyword evidence="2" id="KW-0479">Metal-binding</keyword>
<evidence type="ECO:0000256" key="1">
    <source>
        <dbReference type="ARBA" id="ARBA00022714"/>
    </source>
</evidence>
<dbReference type="Proteomes" id="UP001476247">
    <property type="component" value="Unassembled WGS sequence"/>
</dbReference>
<feature type="region of interest" description="Disordered" evidence="5">
    <location>
        <begin position="126"/>
        <end position="163"/>
    </location>
</feature>
<sequence length="354" mass="39502">MGKSKGGFNVFESYLASGLSSQGSTSTGNKTLCNIVKVYFIQFISLFSDNQYIPLPDSMRTSTLLEQIGKDRKWSDSQIAQDIVTLENNRLYYISDLRELSNSSWKATDLLPLVKDLLRNALDPTRKTKETEDKKSRKKKEKKEKKKKYKKEKKEKKDKKQKLLGEPVVSKDFEPLFTGGVVSEDPETIRNTIQNLNVQNDTLIQSKGVNSTRKKSVSFSENDPVSVPITNKASVMNSSSSSSSSSSNSSSSSSSESECDDKSCNPLTTVTKPKVFTGRPIQPVSANRIRVKTTDGSVYEADRFCPHKKVDLSTWGQVVGNTLICSKHNWKFSLDGTSFATKGRTINPCKVNDW</sequence>
<evidence type="ECO:0000256" key="5">
    <source>
        <dbReference type="SAM" id="MobiDB-lite"/>
    </source>
</evidence>
<organism evidence="7 8">
    <name type="scientific">Helicostylum pulchrum</name>
    <dbReference type="NCBI Taxonomy" id="562976"/>
    <lineage>
        <taxon>Eukaryota</taxon>
        <taxon>Fungi</taxon>
        <taxon>Fungi incertae sedis</taxon>
        <taxon>Mucoromycota</taxon>
        <taxon>Mucoromycotina</taxon>
        <taxon>Mucoromycetes</taxon>
        <taxon>Mucorales</taxon>
        <taxon>Mucorineae</taxon>
        <taxon>Mucoraceae</taxon>
        <taxon>Helicostylum</taxon>
    </lineage>
</organism>
<dbReference type="PROSITE" id="PS51296">
    <property type="entry name" value="RIESKE"/>
    <property type="match status" value="1"/>
</dbReference>
<feature type="compositionally biased region" description="Low complexity" evidence="5">
    <location>
        <begin position="237"/>
        <end position="256"/>
    </location>
</feature>
<keyword evidence="4" id="KW-0411">Iron-sulfur</keyword>
<dbReference type="EMBL" id="BAABUJ010000021">
    <property type="protein sequence ID" value="GAA5802060.1"/>
    <property type="molecule type" value="Genomic_DNA"/>
</dbReference>
<comment type="caution">
    <text evidence="7">The sequence shown here is derived from an EMBL/GenBank/DDBJ whole genome shotgun (WGS) entry which is preliminary data.</text>
</comment>
<reference evidence="7 8" key="1">
    <citation type="submission" date="2024-04" db="EMBL/GenBank/DDBJ databases">
        <title>genome sequences of Mucor flavus KT1a and Helicostylum pulchrum KT1b strains isolation_sourced from the surface of a dry-aged beef.</title>
        <authorList>
            <person name="Toyotome T."/>
            <person name="Hosono M."/>
            <person name="Torimaru M."/>
            <person name="Fukuda K."/>
            <person name="Mikami N."/>
        </authorList>
    </citation>
    <scope>NUCLEOTIDE SEQUENCE [LARGE SCALE GENOMIC DNA]</scope>
    <source>
        <strain evidence="7 8">KT1b</strain>
    </source>
</reference>
<dbReference type="SUPFAM" id="SSF50022">
    <property type="entry name" value="ISP domain"/>
    <property type="match status" value="1"/>
</dbReference>
<proteinExistence type="predicted"/>
<evidence type="ECO:0000256" key="3">
    <source>
        <dbReference type="ARBA" id="ARBA00023004"/>
    </source>
</evidence>
<gene>
    <name evidence="7" type="ORF">HPULCUR_007520</name>
</gene>
<name>A0ABP9Y5R4_9FUNG</name>
<dbReference type="Gene3D" id="2.102.10.10">
    <property type="entry name" value="Rieske [2Fe-2S] iron-sulphur domain"/>
    <property type="match status" value="1"/>
</dbReference>
<keyword evidence="3" id="KW-0408">Iron</keyword>
<keyword evidence="8" id="KW-1185">Reference proteome</keyword>
<feature type="compositionally biased region" description="Polar residues" evidence="5">
    <location>
        <begin position="207"/>
        <end position="236"/>
    </location>
</feature>
<dbReference type="Pfam" id="PF00355">
    <property type="entry name" value="Rieske"/>
    <property type="match status" value="1"/>
</dbReference>
<dbReference type="InterPro" id="IPR017941">
    <property type="entry name" value="Rieske_2Fe-2S"/>
</dbReference>
<evidence type="ECO:0000313" key="8">
    <source>
        <dbReference type="Proteomes" id="UP001476247"/>
    </source>
</evidence>
<keyword evidence="1" id="KW-0001">2Fe-2S</keyword>